<dbReference type="CDD" id="cd18793">
    <property type="entry name" value="SF2_C_SNF"/>
    <property type="match status" value="1"/>
</dbReference>
<keyword evidence="4" id="KW-0067">ATP-binding</keyword>
<keyword evidence="4" id="KW-0547">Nucleotide-binding</keyword>
<dbReference type="InterPro" id="IPR001650">
    <property type="entry name" value="Helicase_C-like"/>
</dbReference>
<dbReference type="PROSITE" id="PS51194">
    <property type="entry name" value="HELICASE_CTER"/>
    <property type="match status" value="1"/>
</dbReference>
<dbReference type="GO" id="GO:0016787">
    <property type="term" value="F:hydrolase activity"/>
    <property type="evidence" value="ECO:0007669"/>
    <property type="project" value="UniProtKB-KW"/>
</dbReference>
<dbReference type="GO" id="GO:0004386">
    <property type="term" value="F:helicase activity"/>
    <property type="evidence" value="ECO:0007669"/>
    <property type="project" value="UniProtKB-KW"/>
</dbReference>
<feature type="domain" description="Helicase C-terminal" evidence="3">
    <location>
        <begin position="367"/>
        <end position="514"/>
    </location>
</feature>
<organism evidence="4">
    <name type="scientific">Nakamurella sp. A5-74</name>
    <dbReference type="NCBI Taxonomy" id="3158264"/>
    <lineage>
        <taxon>Bacteria</taxon>
        <taxon>Bacillati</taxon>
        <taxon>Actinomycetota</taxon>
        <taxon>Actinomycetes</taxon>
        <taxon>Nakamurellales</taxon>
        <taxon>Nakamurellaceae</taxon>
        <taxon>Nakamurella</taxon>
    </lineage>
</organism>
<dbReference type="SMART" id="SM00487">
    <property type="entry name" value="DEXDc"/>
    <property type="match status" value="1"/>
</dbReference>
<sequence>MIDGHELLALPATSSSVLAWQRAVQRADPNVPLPLAAHAEADPTGTAVTTAEYARTAFADTVAAESALSGVVPASLRPYQQRGIAWLHRVVAGSGGALLADEMGLGKTVQAIGLMTLRASQGPQLVVCPSGLISNWTREIARFAPGLIVDTDPTTGPQEPGRVCIISYAGVRLRIDALADTRWTTVVLDEAQALKNPRTQLARATRRLQADGLVALTGTPVENTLDELWAILRVVAPTLFPHQAVFRRRFTRAVEAGDRGALDRLQVAVAPVMLARRKSQLLNALPPKLFNPILCDLTDEQARLYDTHLAELADDGFGTGFERQGRVLAALTKLKQICNHPALVTGELAGGAEIRDIAGRSGKFDVCLAILTANVRSGSPTLVFTQYRHTGELLARHASETLGIDVPFFHGGMSAAARATLADDFQAGRTAELMVMSLKAGGVGLTLTRACDVIHFDRWWNPAVEAQASDRVHRLGQERTVTITTLTCATTLEEHIDAMHQRKASLNAHARSTSLVAELAGHDDERLFDLLRRRREGS</sequence>
<dbReference type="InterPro" id="IPR038718">
    <property type="entry name" value="SNF2-like_sf"/>
</dbReference>
<dbReference type="Gene3D" id="3.40.50.300">
    <property type="entry name" value="P-loop containing nucleotide triphosphate hydrolases"/>
    <property type="match status" value="1"/>
</dbReference>
<dbReference type="Pfam" id="PF00271">
    <property type="entry name" value="Helicase_C"/>
    <property type="match status" value="1"/>
</dbReference>
<name>A0AAU8DMT5_9ACTN</name>
<dbReference type="AlphaFoldDB" id="A0AAU8DMT5"/>
<evidence type="ECO:0000313" key="4">
    <source>
        <dbReference type="EMBL" id="XCG62825.1"/>
    </source>
</evidence>
<dbReference type="Gene3D" id="3.40.50.10810">
    <property type="entry name" value="Tandem AAA-ATPase domain"/>
    <property type="match status" value="1"/>
</dbReference>
<keyword evidence="4" id="KW-0347">Helicase</keyword>
<dbReference type="SUPFAM" id="SSF52540">
    <property type="entry name" value="P-loop containing nucleoside triphosphate hydrolases"/>
    <property type="match status" value="2"/>
</dbReference>
<dbReference type="Pfam" id="PF00176">
    <property type="entry name" value="SNF2-rel_dom"/>
    <property type="match status" value="1"/>
</dbReference>
<reference evidence="4" key="1">
    <citation type="submission" date="2024-05" db="EMBL/GenBank/DDBJ databases">
        <authorList>
            <person name="Cai S.Y."/>
            <person name="Jin L.M."/>
            <person name="Li H.R."/>
        </authorList>
    </citation>
    <scope>NUCLEOTIDE SEQUENCE</scope>
    <source>
        <strain evidence="4">A5-74</strain>
    </source>
</reference>
<keyword evidence="1 4" id="KW-0378">Hydrolase</keyword>
<dbReference type="GO" id="GO:0005524">
    <property type="term" value="F:ATP binding"/>
    <property type="evidence" value="ECO:0007669"/>
    <property type="project" value="InterPro"/>
</dbReference>
<accession>A0AAU8DMT5</accession>
<dbReference type="RefSeq" id="WP_353648440.1">
    <property type="nucleotide sequence ID" value="NZ_CP159218.1"/>
</dbReference>
<dbReference type="SMART" id="SM00490">
    <property type="entry name" value="HELICc"/>
    <property type="match status" value="1"/>
</dbReference>
<dbReference type="PROSITE" id="PS51192">
    <property type="entry name" value="HELICASE_ATP_BIND_1"/>
    <property type="match status" value="1"/>
</dbReference>
<dbReference type="PANTHER" id="PTHR10799">
    <property type="entry name" value="SNF2/RAD54 HELICASE FAMILY"/>
    <property type="match status" value="1"/>
</dbReference>
<dbReference type="InterPro" id="IPR000330">
    <property type="entry name" value="SNF2_N"/>
</dbReference>
<protein>
    <submittedName>
        <fullName evidence="4">DEAD/DEAH box helicase</fullName>
        <ecNumber evidence="4">3.6.4.-</ecNumber>
    </submittedName>
</protein>
<dbReference type="EC" id="3.6.4.-" evidence="4"/>
<proteinExistence type="predicted"/>
<dbReference type="InterPro" id="IPR049730">
    <property type="entry name" value="SNF2/RAD54-like_C"/>
</dbReference>
<evidence type="ECO:0000259" key="3">
    <source>
        <dbReference type="PROSITE" id="PS51194"/>
    </source>
</evidence>
<dbReference type="Gene3D" id="1.20.120.850">
    <property type="entry name" value="SWI2/SNF2 ATPases, N-terminal domain"/>
    <property type="match status" value="1"/>
</dbReference>
<feature type="domain" description="Helicase ATP-binding" evidence="2">
    <location>
        <begin position="88"/>
        <end position="238"/>
    </location>
</feature>
<dbReference type="EMBL" id="CP159218">
    <property type="protein sequence ID" value="XCG62825.1"/>
    <property type="molecule type" value="Genomic_DNA"/>
</dbReference>
<evidence type="ECO:0000259" key="2">
    <source>
        <dbReference type="PROSITE" id="PS51192"/>
    </source>
</evidence>
<dbReference type="InterPro" id="IPR014001">
    <property type="entry name" value="Helicase_ATP-bd"/>
</dbReference>
<dbReference type="InterPro" id="IPR027417">
    <property type="entry name" value="P-loop_NTPase"/>
</dbReference>
<evidence type="ECO:0000256" key="1">
    <source>
        <dbReference type="ARBA" id="ARBA00022801"/>
    </source>
</evidence>
<gene>
    <name evidence="4" type="ORF">ABLG96_16615</name>
</gene>